<gene>
    <name evidence="2" type="ORF">NDU88_000290</name>
</gene>
<dbReference type="InterPro" id="IPR027984">
    <property type="entry name" value="TMEM95"/>
</dbReference>
<evidence type="ECO:0000256" key="1">
    <source>
        <dbReference type="SAM" id="Phobius"/>
    </source>
</evidence>
<dbReference type="Proteomes" id="UP001066276">
    <property type="component" value="Chromosome 12"/>
</dbReference>
<dbReference type="PANTHER" id="PTHR38808">
    <property type="entry name" value="TRANSMEMBRANE PROTEIN 95"/>
    <property type="match status" value="1"/>
</dbReference>
<sequence length="151" mass="17459">MYPHRNIQNRFKQLCEKYKTAFGTQQCSKYHTAEVFGALGIDAADMEVVTGKTHRVFRVIEITNKLEDFRLYWDWLLGVKLKEYTRKVLCPPVCRMEKSAINCTTCKKQSMTCWTITKCYPEEMDLVQLILVLAGSSAFSMLVGFVVCCFE</sequence>
<keyword evidence="3" id="KW-1185">Reference proteome</keyword>
<feature type="transmembrane region" description="Helical" evidence="1">
    <location>
        <begin position="126"/>
        <end position="150"/>
    </location>
</feature>
<dbReference type="EMBL" id="JANPWB010000016">
    <property type="protein sequence ID" value="KAJ1080068.1"/>
    <property type="molecule type" value="Genomic_DNA"/>
</dbReference>
<organism evidence="2 3">
    <name type="scientific">Pleurodeles waltl</name>
    <name type="common">Iberian ribbed newt</name>
    <dbReference type="NCBI Taxonomy" id="8319"/>
    <lineage>
        <taxon>Eukaryota</taxon>
        <taxon>Metazoa</taxon>
        <taxon>Chordata</taxon>
        <taxon>Craniata</taxon>
        <taxon>Vertebrata</taxon>
        <taxon>Euteleostomi</taxon>
        <taxon>Amphibia</taxon>
        <taxon>Batrachia</taxon>
        <taxon>Caudata</taxon>
        <taxon>Salamandroidea</taxon>
        <taxon>Salamandridae</taxon>
        <taxon>Pleurodelinae</taxon>
        <taxon>Pleurodeles</taxon>
    </lineage>
</organism>
<comment type="caution">
    <text evidence="2">The sequence shown here is derived from an EMBL/GenBank/DDBJ whole genome shotgun (WGS) entry which is preliminary data.</text>
</comment>
<dbReference type="AlphaFoldDB" id="A0AAV7KV83"/>
<evidence type="ECO:0000313" key="3">
    <source>
        <dbReference type="Proteomes" id="UP001066276"/>
    </source>
</evidence>
<reference evidence="2" key="1">
    <citation type="journal article" date="2022" name="bioRxiv">
        <title>Sequencing and chromosome-scale assembly of the giantPleurodeles waltlgenome.</title>
        <authorList>
            <person name="Brown T."/>
            <person name="Elewa A."/>
            <person name="Iarovenko S."/>
            <person name="Subramanian E."/>
            <person name="Araus A.J."/>
            <person name="Petzold A."/>
            <person name="Susuki M."/>
            <person name="Suzuki K.-i.T."/>
            <person name="Hayashi T."/>
            <person name="Toyoda A."/>
            <person name="Oliveira C."/>
            <person name="Osipova E."/>
            <person name="Leigh N.D."/>
            <person name="Simon A."/>
            <person name="Yun M.H."/>
        </authorList>
    </citation>
    <scope>NUCLEOTIDE SEQUENCE</scope>
    <source>
        <strain evidence="2">20211129_DDA</strain>
        <tissue evidence="2">Liver</tissue>
    </source>
</reference>
<dbReference type="GO" id="GO:0002080">
    <property type="term" value="C:acrosomal membrane"/>
    <property type="evidence" value="ECO:0007669"/>
    <property type="project" value="TreeGrafter"/>
</dbReference>
<keyword evidence="1" id="KW-0812">Transmembrane</keyword>
<dbReference type="GO" id="GO:0007342">
    <property type="term" value="P:fusion of sperm to egg plasma membrane involved in single fertilization"/>
    <property type="evidence" value="ECO:0007669"/>
    <property type="project" value="InterPro"/>
</dbReference>
<name>A0AAV7KV83_PLEWA</name>
<dbReference type="PANTHER" id="PTHR38808:SF1">
    <property type="entry name" value="SPERM-EGG FUSION PROTEIN TMEM95"/>
    <property type="match status" value="1"/>
</dbReference>
<proteinExistence type="predicted"/>
<dbReference type="Pfam" id="PF15203">
    <property type="entry name" value="TMEM95"/>
    <property type="match status" value="1"/>
</dbReference>
<dbReference type="GO" id="GO:0097524">
    <property type="term" value="C:sperm plasma membrane"/>
    <property type="evidence" value="ECO:0007669"/>
    <property type="project" value="InterPro"/>
</dbReference>
<accession>A0AAV7KV83</accession>
<keyword evidence="1" id="KW-0472">Membrane</keyword>
<evidence type="ECO:0000313" key="2">
    <source>
        <dbReference type="EMBL" id="KAJ1080068.1"/>
    </source>
</evidence>
<protein>
    <submittedName>
        <fullName evidence="2">Uncharacterized protein</fullName>
    </submittedName>
</protein>
<keyword evidence="1" id="KW-1133">Transmembrane helix</keyword>